<keyword evidence="4" id="KW-1185">Reference proteome</keyword>
<feature type="transmembrane region" description="Helical" evidence="1">
    <location>
        <begin position="5"/>
        <end position="21"/>
    </location>
</feature>
<keyword evidence="1" id="KW-1133">Transmembrane helix</keyword>
<feature type="transmembrane region" description="Helical" evidence="1">
    <location>
        <begin position="66"/>
        <end position="84"/>
    </location>
</feature>
<name>A0ABP3X4C4_9ALTE</name>
<dbReference type="EMBL" id="BAAAFD010000026">
    <property type="protein sequence ID" value="GAA0860352.1"/>
    <property type="molecule type" value="Genomic_DNA"/>
</dbReference>
<evidence type="ECO:0000313" key="3">
    <source>
        <dbReference type="EMBL" id="GAA0860424.1"/>
    </source>
</evidence>
<evidence type="ECO:0000256" key="1">
    <source>
        <dbReference type="SAM" id="Phobius"/>
    </source>
</evidence>
<feature type="transmembrane region" description="Helical" evidence="1">
    <location>
        <begin position="27"/>
        <end position="45"/>
    </location>
</feature>
<reference evidence="3 4" key="2">
    <citation type="journal article" date="2019" name="Int. J. Syst. Evol. Microbiol.">
        <title>The Global Catalogue of Microorganisms (GCM) 10K type strain sequencing project: providing services to taxonomists for standard genome sequencing and annotation.</title>
        <authorList>
            <consortium name="The Broad Institute Genomics Platform"/>
            <consortium name="The Broad Institute Genome Sequencing Center for Infectious Disease"/>
            <person name="Wu L."/>
            <person name="Ma J."/>
        </authorList>
    </citation>
    <scope>NUCLEOTIDE SEQUENCE [LARGE SCALE GENOMIC DNA]</scope>
    <source>
        <strain evidence="3 4">JCM 15896</strain>
    </source>
</reference>
<dbReference type="Proteomes" id="UP001500359">
    <property type="component" value="Unassembled WGS sequence"/>
</dbReference>
<protein>
    <submittedName>
        <fullName evidence="2">Uncharacterized protein</fullName>
    </submittedName>
</protein>
<sequence>MRQVLIFSIWALILTLLISYFGEVSLAFSFACVTVFASVGHLISLDDDFKGGWGNPEGDRSIVLKSILELVAKIAFSVLTWWVVLSFPSVNQYGI</sequence>
<evidence type="ECO:0000313" key="4">
    <source>
        <dbReference type="Proteomes" id="UP001500359"/>
    </source>
</evidence>
<keyword evidence="1" id="KW-0812">Transmembrane</keyword>
<keyword evidence="1" id="KW-0472">Membrane</keyword>
<dbReference type="RefSeq" id="WP_343862705.1">
    <property type="nucleotide sequence ID" value="NZ_BAAAFD010000026.1"/>
</dbReference>
<organism evidence="2 4">
    <name type="scientific">Aliiglaciecola litoralis</name>
    <dbReference type="NCBI Taxonomy" id="582857"/>
    <lineage>
        <taxon>Bacteria</taxon>
        <taxon>Pseudomonadati</taxon>
        <taxon>Pseudomonadota</taxon>
        <taxon>Gammaproteobacteria</taxon>
        <taxon>Alteromonadales</taxon>
        <taxon>Alteromonadaceae</taxon>
        <taxon>Aliiglaciecola</taxon>
    </lineage>
</organism>
<proteinExistence type="predicted"/>
<comment type="caution">
    <text evidence="2">The sequence shown here is derived from an EMBL/GenBank/DDBJ whole genome shotgun (WGS) entry which is preliminary data.</text>
</comment>
<accession>A0ABP3X4C4</accession>
<reference evidence="2" key="3">
    <citation type="submission" date="2023-12" db="EMBL/GenBank/DDBJ databases">
        <authorList>
            <person name="Sun Q."/>
            <person name="Inoue M."/>
        </authorList>
    </citation>
    <scope>NUCLEOTIDE SEQUENCE</scope>
    <source>
        <strain evidence="2">JCM 15896</strain>
    </source>
</reference>
<gene>
    <name evidence="2" type="ORF">GCM10009114_37060</name>
    <name evidence="3" type="ORF">GCM10009114_37310</name>
</gene>
<reference evidence="2" key="1">
    <citation type="journal article" date="2014" name="Int. J. Syst. Evol. Microbiol.">
        <title>Complete genome of a new Firmicutes species belonging to the dominant human colonic microbiota ('Ruminococcus bicirculans') reveals two chromosomes and a selective capacity to utilize plant glucans.</title>
        <authorList>
            <consortium name="NISC Comparative Sequencing Program"/>
            <person name="Wegmann U."/>
            <person name="Louis P."/>
            <person name="Goesmann A."/>
            <person name="Henrissat B."/>
            <person name="Duncan S.H."/>
            <person name="Flint H.J."/>
        </authorList>
    </citation>
    <scope>NUCLEOTIDE SEQUENCE</scope>
    <source>
        <strain evidence="2">JCM 15896</strain>
    </source>
</reference>
<evidence type="ECO:0000313" key="2">
    <source>
        <dbReference type="EMBL" id="GAA0860352.1"/>
    </source>
</evidence>
<dbReference type="EMBL" id="BAAAFD010000031">
    <property type="protein sequence ID" value="GAA0860424.1"/>
    <property type="molecule type" value="Genomic_DNA"/>
</dbReference>